<dbReference type="OrthoDB" id="9759232at2"/>
<evidence type="ECO:0000256" key="2">
    <source>
        <dbReference type="ARBA" id="ARBA00022490"/>
    </source>
</evidence>
<keyword evidence="6" id="KW-0238">DNA-binding</keyword>
<keyword evidence="8" id="KW-0804">Transcription</keyword>
<keyword evidence="4" id="KW-0902">Two-component regulatory system</keyword>
<evidence type="ECO:0000313" key="12">
    <source>
        <dbReference type="Proteomes" id="UP000199668"/>
    </source>
</evidence>
<keyword evidence="5" id="KW-0805">Transcription regulation</keyword>
<dbReference type="AlphaFoldDB" id="A0A1I4PXI8"/>
<gene>
    <name evidence="11" type="ORF">SAMN04488054_13316</name>
</gene>
<evidence type="ECO:0000256" key="8">
    <source>
        <dbReference type="ARBA" id="ARBA00023163"/>
    </source>
</evidence>
<evidence type="ECO:0000313" key="11">
    <source>
        <dbReference type="EMBL" id="SFM32336.1"/>
    </source>
</evidence>
<dbReference type="GO" id="GO:0005737">
    <property type="term" value="C:cytoplasm"/>
    <property type="evidence" value="ECO:0007669"/>
    <property type="project" value="UniProtKB-SubCell"/>
</dbReference>
<evidence type="ECO:0000256" key="1">
    <source>
        <dbReference type="ARBA" id="ARBA00004496"/>
    </source>
</evidence>
<name>A0A1I4PXI8_9BACI</name>
<dbReference type="STRING" id="266892.SAMN04488054_13316"/>
<evidence type="ECO:0000256" key="3">
    <source>
        <dbReference type="ARBA" id="ARBA00022553"/>
    </source>
</evidence>
<accession>A0A1I4PXI8</accession>
<keyword evidence="7" id="KW-0010">Activator</keyword>
<dbReference type="RefSeq" id="WP_090928267.1">
    <property type="nucleotide sequence ID" value="NZ_FOTY01000033.1"/>
</dbReference>
<dbReference type="InterPro" id="IPR024187">
    <property type="entry name" value="Sig_transdc_resp-reg_cit/mal"/>
</dbReference>
<feature type="modified residue" description="4-aspartylphosphate" evidence="9">
    <location>
        <position position="54"/>
    </location>
</feature>
<dbReference type="PANTHER" id="PTHR45526:SF1">
    <property type="entry name" value="TRANSCRIPTIONAL REGULATORY PROTEIN DCUR-RELATED"/>
    <property type="match status" value="1"/>
</dbReference>
<dbReference type="GO" id="GO:0000156">
    <property type="term" value="F:phosphorelay response regulator activity"/>
    <property type="evidence" value="ECO:0007669"/>
    <property type="project" value="TreeGrafter"/>
</dbReference>
<keyword evidence="2" id="KW-0963">Cytoplasm</keyword>
<dbReference type="PANTHER" id="PTHR45526">
    <property type="entry name" value="TRANSCRIPTIONAL REGULATORY PROTEIN DPIA"/>
    <property type="match status" value="1"/>
</dbReference>
<sequence>MIHMLIVEDDPMVAKFNRKYAERVEGFETVGTVENVDQAWTFLKENKVDLILLDVYMDDTSGLDMLRDIRKNETPVDVIVVTAADDNASVQTALRYGAVDYLIKPFEFERFEDSLKQYRRQQEMMQKEEQVSQKDIDSFLLHDVESSAKGMELPKGLTTLTLSRITEAVLAVPSPFSAADIAESAGISQVSVRKYLHFLTEKEWIEADVKYQPAGRPQLKYHIHPDKKERLKTFY</sequence>
<comment type="subcellular location">
    <subcellularLocation>
        <location evidence="1">Cytoplasm</location>
    </subcellularLocation>
</comment>
<dbReference type="InterPro" id="IPR051271">
    <property type="entry name" value="2C-system_Tx_regulators"/>
</dbReference>
<dbReference type="InterPro" id="IPR001789">
    <property type="entry name" value="Sig_transdc_resp-reg_receiver"/>
</dbReference>
<protein>
    <submittedName>
        <fullName evidence="11">Two-component system, CitB family, response regulator MalR</fullName>
    </submittedName>
</protein>
<dbReference type="CDD" id="cd19925">
    <property type="entry name" value="REC_citrate_TCS"/>
    <property type="match status" value="1"/>
</dbReference>
<dbReference type="Gene3D" id="3.40.50.2300">
    <property type="match status" value="1"/>
</dbReference>
<dbReference type="InterPro" id="IPR011006">
    <property type="entry name" value="CheY-like_superfamily"/>
</dbReference>
<dbReference type="PIRSF" id="PIRSF006171">
    <property type="entry name" value="RR_citrat_malat"/>
    <property type="match status" value="1"/>
</dbReference>
<dbReference type="SUPFAM" id="SSF52172">
    <property type="entry name" value="CheY-like"/>
    <property type="match status" value="1"/>
</dbReference>
<proteinExistence type="predicted"/>
<keyword evidence="12" id="KW-1185">Reference proteome</keyword>
<dbReference type="PROSITE" id="PS50110">
    <property type="entry name" value="RESPONSE_REGULATORY"/>
    <property type="match status" value="1"/>
</dbReference>
<evidence type="ECO:0000256" key="9">
    <source>
        <dbReference type="PROSITE-ProRule" id="PRU00169"/>
    </source>
</evidence>
<dbReference type="EMBL" id="FOTY01000033">
    <property type="protein sequence ID" value="SFM32336.1"/>
    <property type="molecule type" value="Genomic_DNA"/>
</dbReference>
<keyword evidence="3 9" id="KW-0597">Phosphoprotein</keyword>
<dbReference type="SMART" id="SM00448">
    <property type="entry name" value="REC"/>
    <property type="match status" value="1"/>
</dbReference>
<dbReference type="Pfam" id="PF00072">
    <property type="entry name" value="Response_reg"/>
    <property type="match status" value="1"/>
</dbReference>
<dbReference type="InterPro" id="IPR036390">
    <property type="entry name" value="WH_DNA-bd_sf"/>
</dbReference>
<dbReference type="SUPFAM" id="SSF46785">
    <property type="entry name" value="Winged helix' DNA-binding domain"/>
    <property type="match status" value="1"/>
</dbReference>
<dbReference type="Proteomes" id="UP000199668">
    <property type="component" value="Unassembled WGS sequence"/>
</dbReference>
<organism evidence="11 12">
    <name type="scientific">Salibacterium qingdaonense</name>
    <dbReference type="NCBI Taxonomy" id="266892"/>
    <lineage>
        <taxon>Bacteria</taxon>
        <taxon>Bacillati</taxon>
        <taxon>Bacillota</taxon>
        <taxon>Bacilli</taxon>
        <taxon>Bacillales</taxon>
        <taxon>Bacillaceae</taxon>
    </lineage>
</organism>
<evidence type="ECO:0000256" key="7">
    <source>
        <dbReference type="ARBA" id="ARBA00023159"/>
    </source>
</evidence>
<evidence type="ECO:0000256" key="6">
    <source>
        <dbReference type="ARBA" id="ARBA00023125"/>
    </source>
</evidence>
<dbReference type="GO" id="GO:0003700">
    <property type="term" value="F:DNA-binding transcription factor activity"/>
    <property type="evidence" value="ECO:0007669"/>
    <property type="project" value="InterPro"/>
</dbReference>
<feature type="domain" description="Response regulatory" evidence="10">
    <location>
        <begin position="3"/>
        <end position="119"/>
    </location>
</feature>
<dbReference type="GO" id="GO:0003677">
    <property type="term" value="F:DNA binding"/>
    <property type="evidence" value="ECO:0007669"/>
    <property type="project" value="UniProtKB-KW"/>
</dbReference>
<evidence type="ECO:0000259" key="10">
    <source>
        <dbReference type="PROSITE" id="PS50110"/>
    </source>
</evidence>
<evidence type="ECO:0000256" key="4">
    <source>
        <dbReference type="ARBA" id="ARBA00023012"/>
    </source>
</evidence>
<reference evidence="11 12" key="1">
    <citation type="submission" date="2016-10" db="EMBL/GenBank/DDBJ databases">
        <authorList>
            <person name="de Groot N.N."/>
        </authorList>
    </citation>
    <scope>NUCLEOTIDE SEQUENCE [LARGE SCALE GENOMIC DNA]</scope>
    <source>
        <strain evidence="11 12">CGMCC 1.6134</strain>
    </source>
</reference>
<evidence type="ECO:0000256" key="5">
    <source>
        <dbReference type="ARBA" id="ARBA00023015"/>
    </source>
</evidence>